<dbReference type="PROSITE" id="PS50011">
    <property type="entry name" value="PROTEIN_KINASE_DOM"/>
    <property type="match status" value="1"/>
</dbReference>
<dbReference type="InterPro" id="IPR051681">
    <property type="entry name" value="Ser/Thr_Kinases-Pseudokinases"/>
</dbReference>
<dbReference type="SUPFAM" id="SSF56112">
    <property type="entry name" value="Protein kinase-like (PK-like)"/>
    <property type="match status" value="1"/>
</dbReference>
<dbReference type="GO" id="GO:0004674">
    <property type="term" value="F:protein serine/threonine kinase activity"/>
    <property type="evidence" value="ECO:0007669"/>
    <property type="project" value="TreeGrafter"/>
</dbReference>
<evidence type="ECO:0000259" key="1">
    <source>
        <dbReference type="PROSITE" id="PS50011"/>
    </source>
</evidence>
<gene>
    <name evidence="2" type="ORF">BDN71DRAFT_921386</name>
</gene>
<dbReference type="PANTHER" id="PTHR44329">
    <property type="entry name" value="SERINE/THREONINE-PROTEIN KINASE TNNI3K-RELATED"/>
    <property type="match status" value="1"/>
</dbReference>
<dbReference type="AlphaFoldDB" id="A0A9P5ZUV7"/>
<proteinExistence type="predicted"/>
<accession>A0A9P5ZUV7</accession>
<keyword evidence="3" id="KW-1185">Reference proteome</keyword>
<keyword evidence="2" id="KW-0418">Kinase</keyword>
<dbReference type="Proteomes" id="UP000807025">
    <property type="component" value="Unassembled WGS sequence"/>
</dbReference>
<organism evidence="2 3">
    <name type="scientific">Pleurotus eryngii</name>
    <name type="common">Boletus of the steppes</name>
    <dbReference type="NCBI Taxonomy" id="5323"/>
    <lineage>
        <taxon>Eukaryota</taxon>
        <taxon>Fungi</taxon>
        <taxon>Dikarya</taxon>
        <taxon>Basidiomycota</taxon>
        <taxon>Agaricomycotina</taxon>
        <taxon>Agaricomycetes</taxon>
        <taxon>Agaricomycetidae</taxon>
        <taxon>Agaricales</taxon>
        <taxon>Pleurotineae</taxon>
        <taxon>Pleurotaceae</taxon>
        <taxon>Pleurotus</taxon>
    </lineage>
</organism>
<feature type="domain" description="Protein kinase" evidence="1">
    <location>
        <begin position="1"/>
        <end position="209"/>
    </location>
</feature>
<keyword evidence="2" id="KW-0808">Transferase</keyword>
<dbReference type="EMBL" id="MU154567">
    <property type="protein sequence ID" value="KAF9494892.1"/>
    <property type="molecule type" value="Genomic_DNA"/>
</dbReference>
<dbReference type="OrthoDB" id="5966500at2759"/>
<name>A0A9P5ZUV7_PLEER</name>
<comment type="caution">
    <text evidence="2">The sequence shown here is derived from an EMBL/GenBank/DDBJ whole genome shotgun (WGS) entry which is preliminary data.</text>
</comment>
<reference evidence="2" key="1">
    <citation type="submission" date="2020-11" db="EMBL/GenBank/DDBJ databases">
        <authorList>
            <consortium name="DOE Joint Genome Institute"/>
            <person name="Ahrendt S."/>
            <person name="Riley R."/>
            <person name="Andreopoulos W."/>
            <person name="Labutti K."/>
            <person name="Pangilinan J."/>
            <person name="Ruiz-Duenas F.J."/>
            <person name="Barrasa J.M."/>
            <person name="Sanchez-Garcia M."/>
            <person name="Camarero S."/>
            <person name="Miyauchi S."/>
            <person name="Serrano A."/>
            <person name="Linde D."/>
            <person name="Babiker R."/>
            <person name="Drula E."/>
            <person name="Ayuso-Fernandez I."/>
            <person name="Pacheco R."/>
            <person name="Padilla G."/>
            <person name="Ferreira P."/>
            <person name="Barriuso J."/>
            <person name="Kellner H."/>
            <person name="Castanera R."/>
            <person name="Alfaro M."/>
            <person name="Ramirez L."/>
            <person name="Pisabarro A.G."/>
            <person name="Kuo A."/>
            <person name="Tritt A."/>
            <person name="Lipzen A."/>
            <person name="He G."/>
            <person name="Yan M."/>
            <person name="Ng V."/>
            <person name="Cullen D."/>
            <person name="Martin F."/>
            <person name="Rosso M.-N."/>
            <person name="Henrissat B."/>
            <person name="Hibbett D."/>
            <person name="Martinez A.T."/>
            <person name="Grigoriev I.V."/>
        </authorList>
    </citation>
    <scope>NUCLEOTIDE SEQUENCE</scope>
    <source>
        <strain evidence="2">ATCC 90797</strain>
    </source>
</reference>
<dbReference type="GO" id="GO:0005524">
    <property type="term" value="F:ATP binding"/>
    <property type="evidence" value="ECO:0007669"/>
    <property type="project" value="InterPro"/>
</dbReference>
<dbReference type="InterPro" id="IPR011009">
    <property type="entry name" value="Kinase-like_dom_sf"/>
</dbReference>
<dbReference type="Pfam" id="PF00069">
    <property type="entry name" value="Pkinase"/>
    <property type="match status" value="1"/>
</dbReference>
<protein>
    <submittedName>
        <fullName evidence="2">Kinase-like protein</fullName>
    </submittedName>
</protein>
<evidence type="ECO:0000313" key="3">
    <source>
        <dbReference type="Proteomes" id="UP000807025"/>
    </source>
</evidence>
<dbReference type="InterPro" id="IPR000719">
    <property type="entry name" value="Prot_kinase_dom"/>
</dbReference>
<evidence type="ECO:0000313" key="2">
    <source>
        <dbReference type="EMBL" id="KAF9494892.1"/>
    </source>
</evidence>
<dbReference type="Gene3D" id="1.10.510.10">
    <property type="entry name" value="Transferase(Phosphotransferase) domain 1"/>
    <property type="match status" value="1"/>
</dbReference>
<sequence>MTSMQRLKRQMAVHAALSHPNISPAFGLCVNDGMFLIAYPCYKNGDVSAYMEANPELPRYHLVLEIASALEYMHEQGVLHGSLNPSSILIADDGRPVICNLSRAKILGRLGLTTHFTADRYHAPETWISKNTGGLTKEADVFSFGLVALFVISGRVPTWNTPASAPIQINSNNYPTIPAKVWDVLESCWLYDATARPAISEILFSLRSLQL</sequence>